<dbReference type="GO" id="GO:0016747">
    <property type="term" value="F:acyltransferase activity, transferring groups other than amino-acyl groups"/>
    <property type="evidence" value="ECO:0007669"/>
    <property type="project" value="InterPro"/>
</dbReference>
<evidence type="ECO:0000256" key="3">
    <source>
        <dbReference type="SAM" id="MobiDB-lite"/>
    </source>
</evidence>
<accession>A0A2J6TCZ2</accession>
<feature type="compositionally biased region" description="Low complexity" evidence="3">
    <location>
        <begin position="340"/>
        <end position="354"/>
    </location>
</feature>
<dbReference type="EMBL" id="KZ613787">
    <property type="protein sequence ID" value="PMD60838.1"/>
    <property type="molecule type" value="Genomic_DNA"/>
</dbReference>
<keyword evidence="2" id="KW-0012">Acyltransferase</keyword>
<reference evidence="5 6" key="1">
    <citation type="submission" date="2016-04" db="EMBL/GenBank/DDBJ databases">
        <title>A degradative enzymes factory behind the ericoid mycorrhizal symbiosis.</title>
        <authorList>
            <consortium name="DOE Joint Genome Institute"/>
            <person name="Martino E."/>
            <person name="Morin E."/>
            <person name="Grelet G."/>
            <person name="Kuo A."/>
            <person name="Kohler A."/>
            <person name="Daghino S."/>
            <person name="Barry K."/>
            <person name="Choi C."/>
            <person name="Cichocki N."/>
            <person name="Clum A."/>
            <person name="Copeland A."/>
            <person name="Hainaut M."/>
            <person name="Haridas S."/>
            <person name="Labutti K."/>
            <person name="Lindquist E."/>
            <person name="Lipzen A."/>
            <person name="Khouja H.-R."/>
            <person name="Murat C."/>
            <person name="Ohm R."/>
            <person name="Olson A."/>
            <person name="Spatafora J."/>
            <person name="Veneault-Fourrey C."/>
            <person name="Henrissat B."/>
            <person name="Grigoriev I."/>
            <person name="Martin F."/>
            <person name="Perotto S."/>
        </authorList>
    </citation>
    <scope>NUCLEOTIDE SEQUENCE [LARGE SCALE GENOMIC DNA]</scope>
    <source>
        <strain evidence="5 6">E</strain>
    </source>
</reference>
<dbReference type="InParanoid" id="A0A2J6TCZ2"/>
<protein>
    <recommendedName>
        <fullName evidence="4">N-acetyltransferase domain-containing protein</fullName>
    </recommendedName>
</protein>
<dbReference type="InterPro" id="IPR000182">
    <property type="entry name" value="GNAT_dom"/>
</dbReference>
<dbReference type="OrthoDB" id="47374at2759"/>
<dbReference type="Pfam" id="PF00583">
    <property type="entry name" value="Acetyltransf_1"/>
    <property type="match status" value="1"/>
</dbReference>
<evidence type="ECO:0000259" key="4">
    <source>
        <dbReference type="PROSITE" id="PS51186"/>
    </source>
</evidence>
<feature type="compositionally biased region" description="Basic and acidic residues" evidence="3">
    <location>
        <begin position="309"/>
        <end position="319"/>
    </location>
</feature>
<organism evidence="5 6">
    <name type="scientific">Hyaloscypha bicolor E</name>
    <dbReference type="NCBI Taxonomy" id="1095630"/>
    <lineage>
        <taxon>Eukaryota</taxon>
        <taxon>Fungi</taxon>
        <taxon>Dikarya</taxon>
        <taxon>Ascomycota</taxon>
        <taxon>Pezizomycotina</taxon>
        <taxon>Leotiomycetes</taxon>
        <taxon>Helotiales</taxon>
        <taxon>Hyaloscyphaceae</taxon>
        <taxon>Hyaloscypha</taxon>
        <taxon>Hyaloscypha bicolor</taxon>
    </lineage>
</organism>
<proteinExistence type="predicted"/>
<evidence type="ECO:0000313" key="6">
    <source>
        <dbReference type="Proteomes" id="UP000235371"/>
    </source>
</evidence>
<dbReference type="GO" id="GO:0007064">
    <property type="term" value="P:mitotic sister chromatid cohesion"/>
    <property type="evidence" value="ECO:0007669"/>
    <property type="project" value="TreeGrafter"/>
</dbReference>
<feature type="region of interest" description="Disordered" evidence="3">
    <location>
        <begin position="302"/>
        <end position="372"/>
    </location>
</feature>
<dbReference type="GO" id="GO:0031415">
    <property type="term" value="C:NatA complex"/>
    <property type="evidence" value="ECO:0007669"/>
    <property type="project" value="TreeGrafter"/>
</dbReference>
<dbReference type="PANTHER" id="PTHR42919">
    <property type="entry name" value="N-ALPHA-ACETYLTRANSFERASE"/>
    <property type="match status" value="1"/>
</dbReference>
<dbReference type="PROSITE" id="PS51186">
    <property type="entry name" value="GNAT"/>
    <property type="match status" value="1"/>
</dbReference>
<feature type="compositionally biased region" description="Polar residues" evidence="3">
    <location>
        <begin position="49"/>
        <end position="71"/>
    </location>
</feature>
<evidence type="ECO:0000256" key="1">
    <source>
        <dbReference type="ARBA" id="ARBA00022679"/>
    </source>
</evidence>
<dbReference type="GeneID" id="36582732"/>
<feature type="compositionally biased region" description="Polar residues" evidence="3">
    <location>
        <begin position="1"/>
        <end position="31"/>
    </location>
</feature>
<dbReference type="AlphaFoldDB" id="A0A2J6TCZ2"/>
<evidence type="ECO:0000256" key="2">
    <source>
        <dbReference type="ARBA" id="ARBA00023315"/>
    </source>
</evidence>
<dbReference type="Proteomes" id="UP000235371">
    <property type="component" value="Unassembled WGS sequence"/>
</dbReference>
<dbReference type="RefSeq" id="XP_024737742.1">
    <property type="nucleotide sequence ID" value="XM_024874652.1"/>
</dbReference>
<feature type="region of interest" description="Disordered" evidence="3">
    <location>
        <begin position="1"/>
        <end position="71"/>
    </location>
</feature>
<dbReference type="Gene3D" id="3.40.630.30">
    <property type="match status" value="1"/>
</dbReference>
<evidence type="ECO:0000313" key="5">
    <source>
        <dbReference type="EMBL" id="PMD60838.1"/>
    </source>
</evidence>
<dbReference type="PANTHER" id="PTHR42919:SF8">
    <property type="entry name" value="N-ALPHA-ACETYLTRANSFERASE 50"/>
    <property type="match status" value="1"/>
</dbReference>
<dbReference type="SUPFAM" id="SSF55729">
    <property type="entry name" value="Acyl-CoA N-acyltransferases (Nat)"/>
    <property type="match status" value="1"/>
</dbReference>
<name>A0A2J6TCZ2_9HELO</name>
<keyword evidence="6" id="KW-1185">Reference proteome</keyword>
<keyword evidence="1" id="KW-0808">Transferase</keyword>
<sequence length="372" mass="40790">MDVNGSANTLNPRVQPTIRSFFQPRQPSYTAPPSLPVSKPDTSPPLASLLQTPPSAAQMPQNTTLTSTVQPQRSVTLPQQATISPVLEQHIQPLRRINSLLLPIHYPDSFYHKILSPDGPISFSRTILWTSPPSTDSPSETKVIGGIICRLDPALSPLSTPRAPIYLEGTHDIYIQSLALLSPYRSKGLAAEVLQEIIEAAVMQASAAPIEVRIASLYAHVWTENEDALKWYAARGFKREEPILHGYYRRLKPDTAWILRRRLMPTDHLVNLPLQMSQSSPTPPPAPISTPIAAPVATRPGAQYSARSFQERGPDREWNDLPEDVLGNVMLKPPSHLGSREGSATSSRSSSRSGIEGKGKKKRVYPAAAFGS</sequence>
<dbReference type="STRING" id="1095630.A0A2J6TCZ2"/>
<feature type="domain" description="N-acetyltransferase" evidence="4">
    <location>
        <begin position="81"/>
        <end position="264"/>
    </location>
</feature>
<gene>
    <name evidence="5" type="ORF">K444DRAFT_527682</name>
</gene>
<dbReference type="InterPro" id="IPR016181">
    <property type="entry name" value="Acyl_CoA_acyltransferase"/>
</dbReference>
<dbReference type="InterPro" id="IPR051556">
    <property type="entry name" value="N-term/lysine_N-AcTrnsfr"/>
</dbReference>